<dbReference type="Proteomes" id="UP000195514">
    <property type="component" value="Chromosome I"/>
</dbReference>
<accession>A0A1Y6K0U8</accession>
<dbReference type="InterPro" id="IPR020616">
    <property type="entry name" value="Thiolase_N"/>
</dbReference>
<dbReference type="PIRSF" id="PIRSF000429">
    <property type="entry name" value="Ac-CoA_Ac_transf"/>
    <property type="match status" value="1"/>
</dbReference>
<dbReference type="Pfam" id="PF22691">
    <property type="entry name" value="Thiolase_C_1"/>
    <property type="match status" value="1"/>
</dbReference>
<dbReference type="Gene3D" id="3.40.47.10">
    <property type="match status" value="1"/>
</dbReference>
<protein>
    <recommendedName>
        <fullName evidence="5">Acetyl-CoA acetyltransferase</fullName>
    </recommendedName>
</protein>
<evidence type="ECO:0008006" key="5">
    <source>
        <dbReference type="Google" id="ProtNLM"/>
    </source>
</evidence>
<dbReference type="EMBL" id="LT859958">
    <property type="protein sequence ID" value="SMX53274.1"/>
    <property type="molecule type" value="Genomic_DNA"/>
</dbReference>
<dbReference type="GO" id="GO:0016747">
    <property type="term" value="F:acyltransferase activity, transferring groups other than amino-acyl groups"/>
    <property type="evidence" value="ECO:0007669"/>
    <property type="project" value="InterPro"/>
</dbReference>
<dbReference type="PANTHER" id="PTHR42870:SF6">
    <property type="entry name" value="ACETYL-COA C-ACYLTRANSFERASE"/>
    <property type="match status" value="1"/>
</dbReference>
<reference evidence="4" key="1">
    <citation type="submission" date="2017-05" db="EMBL/GenBank/DDBJ databases">
        <authorList>
            <person name="Kirkegaard R."/>
            <person name="Mcilroy J S."/>
        </authorList>
    </citation>
    <scope>NUCLEOTIDE SEQUENCE [LARGE SCALE GENOMIC DNA]</scope>
</reference>
<dbReference type="SUPFAM" id="SSF53901">
    <property type="entry name" value="Thiolase-like"/>
    <property type="match status" value="1"/>
</dbReference>
<dbReference type="InterPro" id="IPR016039">
    <property type="entry name" value="Thiolase-like"/>
</dbReference>
<organism evidence="3 4">
    <name type="scientific">Candidatus Brevifilum fermentans</name>
    <dbReference type="NCBI Taxonomy" id="1986204"/>
    <lineage>
        <taxon>Bacteria</taxon>
        <taxon>Bacillati</taxon>
        <taxon>Chloroflexota</taxon>
        <taxon>Anaerolineae</taxon>
        <taxon>Anaerolineales</taxon>
        <taxon>Anaerolineaceae</taxon>
        <taxon>Candidatus Brevifilum</taxon>
    </lineage>
</organism>
<feature type="domain" description="Thiolase C-terminal" evidence="2">
    <location>
        <begin position="245"/>
        <end position="386"/>
    </location>
</feature>
<dbReference type="AlphaFoldDB" id="A0A1Y6K0U8"/>
<dbReference type="PANTHER" id="PTHR42870">
    <property type="entry name" value="ACETYL-COA C-ACETYLTRANSFERASE"/>
    <property type="match status" value="1"/>
</dbReference>
<dbReference type="CDD" id="cd00829">
    <property type="entry name" value="SCP-x_thiolase"/>
    <property type="match status" value="1"/>
</dbReference>
<evidence type="ECO:0000259" key="2">
    <source>
        <dbReference type="Pfam" id="PF22691"/>
    </source>
</evidence>
<evidence type="ECO:0000313" key="3">
    <source>
        <dbReference type="EMBL" id="SMX53274.1"/>
    </source>
</evidence>
<name>A0A1Y6K0U8_9CHLR</name>
<dbReference type="InterPro" id="IPR055140">
    <property type="entry name" value="Thiolase_C_2"/>
</dbReference>
<keyword evidence="4" id="KW-1185">Reference proteome</keyword>
<dbReference type="Pfam" id="PF00108">
    <property type="entry name" value="Thiolase_N"/>
    <property type="match status" value="1"/>
</dbReference>
<evidence type="ECO:0000259" key="1">
    <source>
        <dbReference type="Pfam" id="PF00108"/>
    </source>
</evidence>
<dbReference type="InterPro" id="IPR002155">
    <property type="entry name" value="Thiolase"/>
</dbReference>
<dbReference type="OrthoDB" id="9785768at2"/>
<proteinExistence type="predicted"/>
<evidence type="ECO:0000313" key="4">
    <source>
        <dbReference type="Proteomes" id="UP000195514"/>
    </source>
</evidence>
<dbReference type="RefSeq" id="WP_087861222.1">
    <property type="nucleotide sequence ID" value="NZ_LT859958.1"/>
</dbReference>
<sequence length="390" mass="40947">MDKRPSDVIVAGISQTPVGEFWDQSIRQLGIEAILDARKDAGGLVPEVLYVGNLLAVSASRQANLGTLLAENAGLRGIEGVTVEAADASGGAALRLAYLAVRSGAVNTAMALGVEKFTDVIGGASEAMLAHMLDADYEAAEGLTPVGLAALLFKRYLLEYEVDRDALAGFPETAHDNASVNPNAMFKYPMRPGVYQQAIVSEDFTLYDVAPYADGAAAVLLTREDCLPVGWDQPRVRLIGSSLVTDTLSIHDRHHPLEWDAARLSVERACRAAGIMPRDVDFFEVHDATTLHTVLSLEAAGFASQGQGWMLGKPETIGLGGQIPITTFGGLKARGNPIGAAGIYQAVEATLQLRGQAGTNQVQGAKLGLIQCLGGMASTAAVHVLAADNG</sequence>
<feature type="domain" description="Thiolase N-terminal" evidence="1">
    <location>
        <begin position="8"/>
        <end position="189"/>
    </location>
</feature>
<gene>
    <name evidence="3" type="ORF">CFX1CAM_0208</name>
</gene>
<dbReference type="KEGG" id="abat:CFX1CAM_0208"/>